<keyword evidence="3" id="KW-1185">Reference proteome</keyword>
<sequence length="90" mass="10316">MGFMLAIIVGLALPLLLFYAGTYLLIRQFRKRRQVSMVLILANVAIVVHFWSLIVAGGWQALGVMVYVYLVVGTCWLSYAIKHKLYLKRR</sequence>
<evidence type="ECO:0000313" key="3">
    <source>
        <dbReference type="Proteomes" id="UP000199300"/>
    </source>
</evidence>
<keyword evidence="1" id="KW-0472">Membrane</keyword>
<gene>
    <name evidence="2" type="ORF">SAMN04488134_10959</name>
</gene>
<feature type="transmembrane region" description="Helical" evidence="1">
    <location>
        <begin position="6"/>
        <end position="26"/>
    </location>
</feature>
<feature type="transmembrane region" description="Helical" evidence="1">
    <location>
        <begin position="38"/>
        <end position="56"/>
    </location>
</feature>
<organism evidence="2 3">
    <name type="scientific">Amphibacillus marinus</name>
    <dbReference type="NCBI Taxonomy" id="872970"/>
    <lineage>
        <taxon>Bacteria</taxon>
        <taxon>Bacillati</taxon>
        <taxon>Bacillota</taxon>
        <taxon>Bacilli</taxon>
        <taxon>Bacillales</taxon>
        <taxon>Bacillaceae</taxon>
        <taxon>Amphibacillus</taxon>
    </lineage>
</organism>
<name>A0A1H8QWQ6_9BACI</name>
<evidence type="ECO:0000256" key="1">
    <source>
        <dbReference type="SAM" id="Phobius"/>
    </source>
</evidence>
<feature type="transmembrane region" description="Helical" evidence="1">
    <location>
        <begin position="62"/>
        <end position="81"/>
    </location>
</feature>
<accession>A0A1H8QWQ6</accession>
<keyword evidence="1" id="KW-0812">Transmembrane</keyword>
<reference evidence="2 3" key="1">
    <citation type="submission" date="2016-10" db="EMBL/GenBank/DDBJ databases">
        <authorList>
            <person name="de Groot N.N."/>
        </authorList>
    </citation>
    <scope>NUCLEOTIDE SEQUENCE [LARGE SCALE GENOMIC DNA]</scope>
    <source>
        <strain evidence="2 3">CGMCC 1.10434</strain>
    </source>
</reference>
<protein>
    <submittedName>
        <fullName evidence="2">Uncharacterized protein</fullName>
    </submittedName>
</protein>
<proteinExistence type="predicted"/>
<dbReference type="EMBL" id="FODJ01000009">
    <property type="protein sequence ID" value="SEO58133.1"/>
    <property type="molecule type" value="Genomic_DNA"/>
</dbReference>
<dbReference type="STRING" id="872970.SAMN04488134_10959"/>
<keyword evidence="1" id="KW-1133">Transmembrane helix</keyword>
<evidence type="ECO:0000313" key="2">
    <source>
        <dbReference type="EMBL" id="SEO58133.1"/>
    </source>
</evidence>
<dbReference type="Proteomes" id="UP000199300">
    <property type="component" value="Unassembled WGS sequence"/>
</dbReference>
<dbReference type="RefSeq" id="WP_091498749.1">
    <property type="nucleotide sequence ID" value="NZ_FODJ01000009.1"/>
</dbReference>
<dbReference type="AlphaFoldDB" id="A0A1H8QWQ6"/>